<name>A0AAD5WDB7_PARTN</name>
<feature type="region of interest" description="Disordered" evidence="1">
    <location>
        <begin position="62"/>
        <end position="90"/>
    </location>
</feature>
<evidence type="ECO:0000313" key="3">
    <source>
        <dbReference type="Proteomes" id="UP001196413"/>
    </source>
</evidence>
<keyword evidence="3" id="KW-1185">Reference proteome</keyword>
<feature type="compositionally biased region" description="Low complexity" evidence="1">
    <location>
        <begin position="62"/>
        <end position="81"/>
    </location>
</feature>
<accession>A0AAD5WDB7</accession>
<dbReference type="Proteomes" id="UP001196413">
    <property type="component" value="Unassembled WGS sequence"/>
</dbReference>
<reference evidence="2" key="1">
    <citation type="submission" date="2021-06" db="EMBL/GenBank/DDBJ databases">
        <title>Parelaphostrongylus tenuis whole genome reference sequence.</title>
        <authorList>
            <person name="Garwood T.J."/>
            <person name="Larsen P.A."/>
            <person name="Fountain-Jones N.M."/>
            <person name="Garbe J.R."/>
            <person name="Macchietto M.G."/>
            <person name="Kania S.A."/>
            <person name="Gerhold R.W."/>
            <person name="Richards J.E."/>
            <person name="Wolf T.M."/>
        </authorList>
    </citation>
    <scope>NUCLEOTIDE SEQUENCE</scope>
    <source>
        <strain evidence="2">MNPRO001-30</strain>
        <tissue evidence="2">Meninges</tissue>
    </source>
</reference>
<evidence type="ECO:0008006" key="4">
    <source>
        <dbReference type="Google" id="ProtNLM"/>
    </source>
</evidence>
<protein>
    <recommendedName>
        <fullName evidence="4">SERTA domain-containing protein</fullName>
    </recommendedName>
</protein>
<sequence>MVLCASYNLRAHSTMLPPHAGEDCRYELTTTAATCVPSHFLASKPISLRSPCGTVDGSDLSPLSSSADSIGSVKSSSSSRSSAEREIERQQRRQLLDASLLKMRASNNMPLRKHLLVCNIVKQLQRDLDLLDDEELYCNLMDESYGERMDVDERRWPFGGATSTTTTTTSAVTSPACAVSIPVSAQVAPPQQEERRVAEDSTSLISKDLDMDLSKVVQQQPQEPQTTPLEMWSWGVDTTMSGNDRTTSDSDYDIFESIQAAVDESLFAWSWTVGGGPHINIDSWWTERARATSFDAAASHFEPDWRMGADPLGTTNLSRFELQHLFPSQVLLQA</sequence>
<comment type="caution">
    <text evidence="2">The sequence shown here is derived from an EMBL/GenBank/DDBJ whole genome shotgun (WGS) entry which is preliminary data.</text>
</comment>
<dbReference type="AlphaFoldDB" id="A0AAD5WDB7"/>
<evidence type="ECO:0000313" key="2">
    <source>
        <dbReference type="EMBL" id="KAJ1366320.1"/>
    </source>
</evidence>
<organism evidence="2 3">
    <name type="scientific">Parelaphostrongylus tenuis</name>
    <name type="common">Meningeal worm</name>
    <dbReference type="NCBI Taxonomy" id="148309"/>
    <lineage>
        <taxon>Eukaryota</taxon>
        <taxon>Metazoa</taxon>
        <taxon>Ecdysozoa</taxon>
        <taxon>Nematoda</taxon>
        <taxon>Chromadorea</taxon>
        <taxon>Rhabditida</taxon>
        <taxon>Rhabditina</taxon>
        <taxon>Rhabditomorpha</taxon>
        <taxon>Strongyloidea</taxon>
        <taxon>Metastrongylidae</taxon>
        <taxon>Parelaphostrongylus</taxon>
    </lineage>
</organism>
<dbReference type="EMBL" id="JAHQIW010005528">
    <property type="protein sequence ID" value="KAJ1366320.1"/>
    <property type="molecule type" value="Genomic_DNA"/>
</dbReference>
<evidence type="ECO:0000256" key="1">
    <source>
        <dbReference type="SAM" id="MobiDB-lite"/>
    </source>
</evidence>
<gene>
    <name evidence="2" type="ORF">KIN20_026953</name>
</gene>
<proteinExistence type="predicted"/>